<feature type="coiled-coil region" evidence="1">
    <location>
        <begin position="113"/>
        <end position="147"/>
    </location>
</feature>
<dbReference type="GO" id="GO:0043001">
    <property type="term" value="P:Golgi to plasma membrane protein transport"/>
    <property type="evidence" value="ECO:0007669"/>
    <property type="project" value="InterPro"/>
</dbReference>
<dbReference type="PANTHER" id="PTHR13066:SF2">
    <property type="entry name" value="GOLGIN-45"/>
    <property type="match status" value="1"/>
</dbReference>
<proteinExistence type="predicted"/>
<dbReference type="EMBL" id="CAJFCJ010000011">
    <property type="protein sequence ID" value="CAD5119820.1"/>
    <property type="molecule type" value="Genomic_DNA"/>
</dbReference>
<name>A0A7I8VU13_9ANNE</name>
<dbReference type="PANTHER" id="PTHR13066">
    <property type="entry name" value="BASIC LEUCINE ZIPPER NUCLEAR FACTOR 1 BLZF1 PROTEIN"/>
    <property type="match status" value="1"/>
</dbReference>
<dbReference type="AlphaFoldDB" id="A0A7I8VU13"/>
<evidence type="ECO:0000256" key="1">
    <source>
        <dbReference type="SAM" id="Coils"/>
    </source>
</evidence>
<gene>
    <name evidence="3" type="ORF">DGYR_LOCUS8007</name>
</gene>
<sequence length="366" mass="41435">MESKVRRSDVRPDGDGMEEELLKSTPEIKYAKPTKHRQLTRLNDSQMIRVKPQKTVISKEPVKAAVKEVVQQKPTKTQKNQNTETPQVQNVDTSGSIQSMTAETIDKVREECEGEENSDLDILNEELEATRRELEAQIRINKDLKKLLIASMGDDLHHRVDCLVKDRVALAENIEAYSKRLEEGGLIREELEIRADMYRSKFAASKLLVEEAIDMRASLQLQLNYAHQAMKELLSERAQVRKNLQEAYGVSQATNEALGIERQSKKELPMNSTILEISEKVNNLSLSLKNALLPVMNNSKYQTIPFGFSPTAAEVMAMQCLANRAKELDGSDIRQIYKHNRFHLAANFDNLTLNCCSNCTGKIHAV</sequence>
<evidence type="ECO:0000313" key="3">
    <source>
        <dbReference type="EMBL" id="CAD5119820.1"/>
    </source>
</evidence>
<feature type="compositionally biased region" description="Basic and acidic residues" evidence="2">
    <location>
        <begin position="1"/>
        <end position="14"/>
    </location>
</feature>
<feature type="region of interest" description="Disordered" evidence="2">
    <location>
        <begin position="1"/>
        <end position="26"/>
    </location>
</feature>
<dbReference type="GO" id="GO:0007030">
    <property type="term" value="P:Golgi organization"/>
    <property type="evidence" value="ECO:0007669"/>
    <property type="project" value="InterPro"/>
</dbReference>
<dbReference type="GO" id="GO:0000139">
    <property type="term" value="C:Golgi membrane"/>
    <property type="evidence" value="ECO:0007669"/>
    <property type="project" value="TreeGrafter"/>
</dbReference>
<feature type="compositionally biased region" description="Low complexity" evidence="2">
    <location>
        <begin position="70"/>
        <end position="87"/>
    </location>
</feature>
<feature type="region of interest" description="Disordered" evidence="2">
    <location>
        <begin position="70"/>
        <end position="91"/>
    </location>
</feature>
<dbReference type="InterPro" id="IPR027095">
    <property type="entry name" value="Golgin-45"/>
</dbReference>
<reference evidence="3 4" key="1">
    <citation type="submission" date="2020-08" db="EMBL/GenBank/DDBJ databases">
        <authorList>
            <person name="Hejnol A."/>
        </authorList>
    </citation>
    <scope>NUCLEOTIDE SEQUENCE [LARGE SCALE GENOMIC DNA]</scope>
</reference>
<keyword evidence="4" id="KW-1185">Reference proteome</keyword>
<dbReference type="OrthoDB" id="5959043at2759"/>
<protein>
    <submittedName>
        <fullName evidence="3">DgyrCDS8403</fullName>
    </submittedName>
</protein>
<organism evidence="3 4">
    <name type="scientific">Dimorphilus gyrociliatus</name>
    <dbReference type="NCBI Taxonomy" id="2664684"/>
    <lineage>
        <taxon>Eukaryota</taxon>
        <taxon>Metazoa</taxon>
        <taxon>Spiralia</taxon>
        <taxon>Lophotrochozoa</taxon>
        <taxon>Annelida</taxon>
        <taxon>Polychaeta</taxon>
        <taxon>Polychaeta incertae sedis</taxon>
        <taxon>Dinophilidae</taxon>
        <taxon>Dimorphilus</taxon>
    </lineage>
</organism>
<dbReference type="Proteomes" id="UP000549394">
    <property type="component" value="Unassembled WGS sequence"/>
</dbReference>
<comment type="caution">
    <text evidence="3">The sequence shown here is derived from an EMBL/GenBank/DDBJ whole genome shotgun (WGS) entry which is preliminary data.</text>
</comment>
<evidence type="ECO:0000256" key="2">
    <source>
        <dbReference type="SAM" id="MobiDB-lite"/>
    </source>
</evidence>
<accession>A0A7I8VU13</accession>
<evidence type="ECO:0000313" key="4">
    <source>
        <dbReference type="Proteomes" id="UP000549394"/>
    </source>
</evidence>
<keyword evidence="1" id="KW-0175">Coiled coil</keyword>